<dbReference type="GO" id="GO:0005737">
    <property type="term" value="C:cytoplasm"/>
    <property type="evidence" value="ECO:0007669"/>
    <property type="project" value="TreeGrafter"/>
</dbReference>
<protein>
    <recommendedName>
        <fullName evidence="3">Protein kinase domain-containing protein</fullName>
    </recommendedName>
</protein>
<dbReference type="Pfam" id="PF00069">
    <property type="entry name" value="Pkinase"/>
    <property type="match status" value="1"/>
</dbReference>
<dbReference type="STRING" id="1071382.H2ARN8"/>
<gene>
    <name evidence="4" type="primary">KAFR0C00430</name>
    <name evidence="4" type="ORF">KAFR_0C00430</name>
</gene>
<dbReference type="SUPFAM" id="SSF56112">
    <property type="entry name" value="Protein kinase-like (PK-like)"/>
    <property type="match status" value="1"/>
</dbReference>
<dbReference type="eggNOG" id="KOG1989">
    <property type="taxonomic scope" value="Eukaryota"/>
</dbReference>
<feature type="compositionally biased region" description="Basic and acidic residues" evidence="2">
    <location>
        <begin position="830"/>
        <end position="845"/>
    </location>
</feature>
<dbReference type="HOGENOM" id="CLU_005611_0_0_1"/>
<dbReference type="InParanoid" id="H2ARN8"/>
<dbReference type="RefSeq" id="XP_003956173.1">
    <property type="nucleotide sequence ID" value="XM_003956124.1"/>
</dbReference>
<dbReference type="InterPro" id="IPR008271">
    <property type="entry name" value="Ser/Thr_kinase_AS"/>
</dbReference>
<organism evidence="4 5">
    <name type="scientific">Kazachstania africana (strain ATCC 22294 / BCRC 22015 / CBS 2517 / CECT 1963 / NBRC 1671 / NRRL Y-8276)</name>
    <name type="common">Yeast</name>
    <name type="synonym">Kluyveromyces africanus</name>
    <dbReference type="NCBI Taxonomy" id="1071382"/>
    <lineage>
        <taxon>Eukaryota</taxon>
        <taxon>Fungi</taxon>
        <taxon>Dikarya</taxon>
        <taxon>Ascomycota</taxon>
        <taxon>Saccharomycotina</taxon>
        <taxon>Saccharomycetes</taxon>
        <taxon>Saccharomycetales</taxon>
        <taxon>Saccharomycetaceae</taxon>
        <taxon>Kazachstania</taxon>
    </lineage>
</organism>
<reference evidence="4 5" key="1">
    <citation type="journal article" date="2011" name="Proc. Natl. Acad. Sci. U.S.A.">
        <title>Evolutionary erosion of yeast sex chromosomes by mating-type switching accidents.</title>
        <authorList>
            <person name="Gordon J.L."/>
            <person name="Armisen D."/>
            <person name="Proux-Wera E."/>
            <person name="Oheigeartaigh S.S."/>
            <person name="Byrne K.P."/>
            <person name="Wolfe K.H."/>
        </authorList>
    </citation>
    <scope>NUCLEOTIDE SEQUENCE [LARGE SCALE GENOMIC DNA]</scope>
    <source>
        <strain evidence="5">ATCC 22294 / BCRC 22015 / CBS 2517 / CECT 1963 / NBRC 1671 / NRRL Y-8276</strain>
    </source>
</reference>
<dbReference type="GO" id="GO:0005524">
    <property type="term" value="F:ATP binding"/>
    <property type="evidence" value="ECO:0007669"/>
    <property type="project" value="InterPro"/>
</dbReference>
<dbReference type="KEGG" id="kaf:KAFR_0C00430"/>
<feature type="compositionally biased region" description="Low complexity" evidence="2">
    <location>
        <begin position="508"/>
        <end position="529"/>
    </location>
</feature>
<dbReference type="InterPro" id="IPR011009">
    <property type="entry name" value="Kinase-like_dom_sf"/>
</dbReference>
<dbReference type="EMBL" id="HE650823">
    <property type="protein sequence ID" value="CCF57038.1"/>
    <property type="molecule type" value="Genomic_DNA"/>
</dbReference>
<feature type="region of interest" description="Disordered" evidence="2">
    <location>
        <begin position="768"/>
        <end position="796"/>
    </location>
</feature>
<feature type="compositionally biased region" description="Polar residues" evidence="2">
    <location>
        <begin position="857"/>
        <end position="870"/>
    </location>
</feature>
<dbReference type="OrthoDB" id="2018507at2759"/>
<feature type="compositionally biased region" description="Basic and acidic residues" evidence="2">
    <location>
        <begin position="885"/>
        <end position="896"/>
    </location>
</feature>
<feature type="domain" description="Protein kinase" evidence="3">
    <location>
        <begin position="44"/>
        <end position="345"/>
    </location>
</feature>
<dbReference type="SMART" id="SM00220">
    <property type="entry name" value="S_TKc"/>
    <property type="match status" value="1"/>
</dbReference>
<dbReference type="PANTHER" id="PTHR22967">
    <property type="entry name" value="SERINE/THREONINE PROTEIN KINASE"/>
    <property type="match status" value="1"/>
</dbReference>
<feature type="compositionally biased region" description="Basic and acidic residues" evidence="2">
    <location>
        <begin position="772"/>
        <end position="796"/>
    </location>
</feature>
<feature type="region of interest" description="Disordered" evidence="2">
    <location>
        <begin position="697"/>
        <end position="730"/>
    </location>
</feature>
<feature type="compositionally biased region" description="Basic and acidic residues" evidence="2">
    <location>
        <begin position="916"/>
        <end position="925"/>
    </location>
</feature>
<dbReference type="GO" id="GO:0000147">
    <property type="term" value="P:actin cortical patch assembly"/>
    <property type="evidence" value="ECO:0007669"/>
    <property type="project" value="TreeGrafter"/>
</dbReference>
<proteinExistence type="predicted"/>
<dbReference type="PROSITE" id="PS00108">
    <property type="entry name" value="PROTEIN_KINASE_ST"/>
    <property type="match status" value="1"/>
</dbReference>
<evidence type="ECO:0000313" key="5">
    <source>
        <dbReference type="Proteomes" id="UP000005220"/>
    </source>
</evidence>
<dbReference type="PANTHER" id="PTHR22967:SF65">
    <property type="entry name" value="SERINE_THREONINE-PROTEIN KINASE AKL1"/>
    <property type="match status" value="1"/>
</dbReference>
<evidence type="ECO:0000256" key="2">
    <source>
        <dbReference type="SAM" id="MobiDB-lite"/>
    </source>
</evidence>
<feature type="region of interest" description="Disordered" evidence="2">
    <location>
        <begin position="821"/>
        <end position="949"/>
    </location>
</feature>
<keyword evidence="1" id="KW-0547">Nucleotide-binding</keyword>
<evidence type="ECO:0000259" key="3">
    <source>
        <dbReference type="PROSITE" id="PS50011"/>
    </source>
</evidence>
<dbReference type="GO" id="GO:0007015">
    <property type="term" value="P:actin filament organization"/>
    <property type="evidence" value="ECO:0007669"/>
    <property type="project" value="TreeGrafter"/>
</dbReference>
<accession>H2ARN8</accession>
<dbReference type="Gene3D" id="1.10.510.10">
    <property type="entry name" value="Transferase(Phosphotransferase) domain 1"/>
    <property type="match status" value="1"/>
</dbReference>
<dbReference type="InterPro" id="IPR000719">
    <property type="entry name" value="Prot_kinase_dom"/>
</dbReference>
<dbReference type="GO" id="GO:0004674">
    <property type="term" value="F:protein serine/threonine kinase activity"/>
    <property type="evidence" value="ECO:0007669"/>
    <property type="project" value="TreeGrafter"/>
</dbReference>
<dbReference type="Proteomes" id="UP000005220">
    <property type="component" value="Chromosome 3"/>
</dbReference>
<dbReference type="AlphaFoldDB" id="H2ARN8"/>
<evidence type="ECO:0000313" key="4">
    <source>
        <dbReference type="EMBL" id="CCF57038.1"/>
    </source>
</evidence>
<name>H2ARN8_KAZAF</name>
<feature type="compositionally biased region" description="Polar residues" evidence="2">
    <location>
        <begin position="717"/>
        <end position="730"/>
    </location>
</feature>
<dbReference type="GeneID" id="13884958"/>
<sequence length="949" mass="107235">MSSVTDGTFKSGTPTFGLRTSASNVGTIEKFEKGQNLAVGTHKVEIVDYLTEGGFAQIYVVKFIEVLNEFDNEDNGSNVRISNYSLKLGDVACLKRVLVYDEVGLNEMRNEVNVMKKLRGCPNIVQYYDSNATRSHNGNPGYEVLLLMELCSNNSLLNYMNQRLATQLSEKEVLKIMYDVTSGVAQMHYLKTPLIHRDIKIENVLVDSNNNFKLCDFGSATTCPPVATTHQDIALLGQNVYVHTTPQYRSPEMIDLYRYLPINEKSDIWALGVFLYKLLFYTTPFETTGQFAMLHSKFDIPANKYSSKIINLVIIMLSENLNLRPNIYQVMHYICQLIQVDTPILDIYGRGPYNFSKYSDYQKKAQAIQNQLFASGQNNSNVMKQTDSVDDFLNDFFLATFEAASKLDIERSPPTNAVNTVHGTLQKQENLHSSSKSARTEQDFGETYYPPFSEINTYLDKELNPTASITGVLKPPISTQHEASSKNIHIQTDLDLLNVVTNQRQKSISSYSSGGNKSMKSVSRTVSSSAAPDDLELSNKMSNMSISKTRQHKSNNPFPNMLNEYPPTNNSITHNYFLDLDGPAPQLPLLSQIPSTLTDSENTHGKMPFEMPKFNQIMNSTNNISQRDQIRNPPTTQQPQQRRSFFFEGIGNIQPTINDITINDASEGTVQTTVDNNADYFNDTLPGSDNIARETSYSLEDKGAPKPRPQVPLVQPTERSLSSLNNQKSGRVDKLNTTYAPLDETLPTSALENKRNDLLNLTFNEMNFSQESMKESETSSTTRQERPFEGNTLDRRLSRVNFSNEDSIASSESININLEEKRHKSAVSRKISENKSSSNKDNRRDFSKKKSPVSRFEYQNNNERSLTSVGRHSLDLKVQEVNFTGEERSNNNLRKEHSAKHSSKDIRRTSFARARQSLDIERLRSEMSSSSTNSSKKRSIFSMFKSDRK</sequence>
<dbReference type="PROSITE" id="PS50011">
    <property type="entry name" value="PROTEIN_KINASE_DOM"/>
    <property type="match status" value="1"/>
</dbReference>
<feature type="region of interest" description="Disordered" evidence="2">
    <location>
        <begin position="508"/>
        <end position="538"/>
    </location>
</feature>
<keyword evidence="5" id="KW-1185">Reference proteome</keyword>
<evidence type="ECO:0000256" key="1">
    <source>
        <dbReference type="ARBA" id="ARBA00022741"/>
    </source>
</evidence>